<dbReference type="EMBL" id="BPLQ01012654">
    <property type="protein sequence ID" value="GIY66878.1"/>
    <property type="molecule type" value="Genomic_DNA"/>
</dbReference>
<dbReference type="Proteomes" id="UP001054837">
    <property type="component" value="Unassembled WGS sequence"/>
</dbReference>
<comment type="caution">
    <text evidence="1">The sequence shown here is derived from an EMBL/GenBank/DDBJ whole genome shotgun (WGS) entry which is preliminary data.</text>
</comment>
<sequence length="167" mass="19232">MAWIDILPKPARGLKPKKLRDLERQRSDNFDTVDKECPGQPKKLENDELEALLDQDSCQTQNELTESLTVDRSIISKCLNVLDMIEKQGNWMSYELMRMLNGERAFCIVSSLQFKNGCTTIILSVKNLEVCLLMHQHRWQSRTFMVRTPALYLAEPAWCVLSAALTQ</sequence>
<dbReference type="Gene3D" id="1.10.10.10">
    <property type="entry name" value="Winged helix-like DNA-binding domain superfamily/Winged helix DNA-binding domain"/>
    <property type="match status" value="1"/>
</dbReference>
<dbReference type="AlphaFoldDB" id="A0AAV4V9Z9"/>
<name>A0AAV4V9Z9_9ARAC</name>
<dbReference type="InterPro" id="IPR036388">
    <property type="entry name" value="WH-like_DNA-bd_sf"/>
</dbReference>
<keyword evidence="2" id="KW-1185">Reference proteome</keyword>
<proteinExistence type="predicted"/>
<protein>
    <recommendedName>
        <fullName evidence="3">Mariner Mos1 transposase</fullName>
    </recommendedName>
</protein>
<organism evidence="1 2">
    <name type="scientific">Caerostris darwini</name>
    <dbReference type="NCBI Taxonomy" id="1538125"/>
    <lineage>
        <taxon>Eukaryota</taxon>
        <taxon>Metazoa</taxon>
        <taxon>Ecdysozoa</taxon>
        <taxon>Arthropoda</taxon>
        <taxon>Chelicerata</taxon>
        <taxon>Arachnida</taxon>
        <taxon>Araneae</taxon>
        <taxon>Araneomorphae</taxon>
        <taxon>Entelegynae</taxon>
        <taxon>Araneoidea</taxon>
        <taxon>Araneidae</taxon>
        <taxon>Caerostris</taxon>
    </lineage>
</organism>
<evidence type="ECO:0000313" key="2">
    <source>
        <dbReference type="Proteomes" id="UP001054837"/>
    </source>
</evidence>
<gene>
    <name evidence="1" type="ORF">CDAR_476631</name>
</gene>
<evidence type="ECO:0008006" key="3">
    <source>
        <dbReference type="Google" id="ProtNLM"/>
    </source>
</evidence>
<evidence type="ECO:0000313" key="1">
    <source>
        <dbReference type="EMBL" id="GIY66878.1"/>
    </source>
</evidence>
<reference evidence="1 2" key="1">
    <citation type="submission" date="2021-06" db="EMBL/GenBank/DDBJ databases">
        <title>Caerostris darwini draft genome.</title>
        <authorList>
            <person name="Kono N."/>
            <person name="Arakawa K."/>
        </authorList>
    </citation>
    <scope>NUCLEOTIDE SEQUENCE [LARGE SCALE GENOMIC DNA]</scope>
</reference>
<accession>A0AAV4V9Z9</accession>